<dbReference type="InterPro" id="IPR027417">
    <property type="entry name" value="P-loop_NTPase"/>
</dbReference>
<dbReference type="InterPro" id="IPR003959">
    <property type="entry name" value="ATPase_AAA_core"/>
</dbReference>
<dbReference type="GO" id="GO:0016887">
    <property type="term" value="F:ATP hydrolysis activity"/>
    <property type="evidence" value="ECO:0007669"/>
    <property type="project" value="InterPro"/>
</dbReference>
<accession>A0A2U3I6A6</accession>
<dbReference type="Pfam" id="PF13175">
    <property type="entry name" value="AAA_15"/>
    <property type="match status" value="1"/>
</dbReference>
<evidence type="ECO:0000259" key="2">
    <source>
        <dbReference type="Pfam" id="PF13304"/>
    </source>
</evidence>
<dbReference type="GO" id="GO:0005524">
    <property type="term" value="F:ATP binding"/>
    <property type="evidence" value="ECO:0007669"/>
    <property type="project" value="InterPro"/>
</dbReference>
<organism evidence="3 4">
    <name type="scientific">Caballeronia novacaledonica</name>
    <dbReference type="NCBI Taxonomy" id="1544861"/>
    <lineage>
        <taxon>Bacteria</taxon>
        <taxon>Pseudomonadati</taxon>
        <taxon>Pseudomonadota</taxon>
        <taxon>Betaproteobacteria</taxon>
        <taxon>Burkholderiales</taxon>
        <taxon>Burkholderiaceae</taxon>
        <taxon>Caballeronia</taxon>
    </lineage>
</organism>
<evidence type="ECO:0000259" key="1">
    <source>
        <dbReference type="Pfam" id="PF13175"/>
    </source>
</evidence>
<dbReference type="AlphaFoldDB" id="A0A2U3I6A6"/>
<feature type="domain" description="Endonuclease GajA/Old nuclease/RecF-like AAA" evidence="1">
    <location>
        <begin position="1"/>
        <end position="69"/>
    </location>
</feature>
<dbReference type="PANTHER" id="PTHR32182:SF23">
    <property type="entry name" value="ATP BINDING PROTEIN"/>
    <property type="match status" value="1"/>
</dbReference>
<feature type="domain" description="ATPase AAA-type core" evidence="2">
    <location>
        <begin position="232"/>
        <end position="342"/>
    </location>
</feature>
<dbReference type="Gene3D" id="3.40.50.300">
    <property type="entry name" value="P-loop containing nucleotide triphosphate hydrolases"/>
    <property type="match status" value="2"/>
</dbReference>
<dbReference type="RefSeq" id="WP_146150006.1">
    <property type="nucleotide sequence ID" value="NZ_OGTP01000008.1"/>
</dbReference>
<dbReference type="EMBL" id="OGTP01000008">
    <property type="protein sequence ID" value="SPB15699.1"/>
    <property type="molecule type" value="Genomic_DNA"/>
</dbReference>
<dbReference type="SUPFAM" id="SSF52540">
    <property type="entry name" value="P-loop containing nucleoside triphosphate hydrolases"/>
    <property type="match status" value="1"/>
</dbReference>
<dbReference type="GO" id="GO:0006302">
    <property type="term" value="P:double-strand break repair"/>
    <property type="evidence" value="ECO:0007669"/>
    <property type="project" value="TreeGrafter"/>
</dbReference>
<dbReference type="OrthoDB" id="9815944at2"/>
<dbReference type="GO" id="GO:0000731">
    <property type="term" value="P:DNA synthesis involved in DNA repair"/>
    <property type="evidence" value="ECO:0007669"/>
    <property type="project" value="TreeGrafter"/>
</dbReference>
<dbReference type="PANTHER" id="PTHR32182">
    <property type="entry name" value="DNA REPLICATION AND REPAIR PROTEIN RECF"/>
    <property type="match status" value="1"/>
</dbReference>
<dbReference type="Pfam" id="PF13304">
    <property type="entry name" value="AAA_21"/>
    <property type="match status" value="1"/>
</dbReference>
<sequence>MRLTSIELQNYRCYERFSVSFEPRFNVIAGVNGSGKTSLLKAIRDVLALSTYFLSIQNGFWESLSERDTARMSVEVWGNRYRFEPQYPIRLIAAGQVNGLPRTWSVERGSSATPAQASPENPGIVLRDMLNAAVSPNTVPLLPNVLPIIAFYPVYRKWPAVEPNEMAAATNRESRVAGYSNWWDASADSAALQAWVISKSLERMQLATDRIAGWDAVEDDELAFVNAALKTVIDDANGLRYDFVQKSLMMEWSDGRPPTAFQNLSDGQRVATALVADIARRMCLLNPQLGQSVTQETPGVVLIDELDIHLHPKWQRSLVRGLPAAFPRVQFIAASHSPQILSELHPQEIIVLHREGPERPQVSYGLDSSRVLEQIMDAEPRPAEVEKALSDLFKAIEHNELSDARNRLTNLKEVAPGIPELVGAEALIKRKEVVGR</sequence>
<dbReference type="Proteomes" id="UP000238169">
    <property type="component" value="Unassembled WGS sequence"/>
</dbReference>
<gene>
    <name evidence="3" type="primary">recF_1</name>
    <name evidence="3" type="ORF">NOV72_02918</name>
</gene>
<dbReference type="InterPro" id="IPR041685">
    <property type="entry name" value="AAA_GajA/Old/RecF-like"/>
</dbReference>
<name>A0A2U3I6A6_9BURK</name>
<keyword evidence="4" id="KW-1185">Reference proteome</keyword>
<evidence type="ECO:0000313" key="3">
    <source>
        <dbReference type="EMBL" id="SPB15699.1"/>
    </source>
</evidence>
<protein>
    <submittedName>
        <fullName evidence="3">DNA replication and repair protein RecF</fullName>
    </submittedName>
</protein>
<proteinExistence type="predicted"/>
<evidence type="ECO:0000313" key="4">
    <source>
        <dbReference type="Proteomes" id="UP000238169"/>
    </source>
</evidence>
<reference evidence="4" key="1">
    <citation type="submission" date="2018-01" db="EMBL/GenBank/DDBJ databases">
        <authorList>
            <person name="Peeters C."/>
        </authorList>
    </citation>
    <scope>NUCLEOTIDE SEQUENCE [LARGE SCALE GENOMIC DNA]</scope>
</reference>